<dbReference type="VEuPathDB" id="FungiDB:H310_09795"/>
<dbReference type="PANTHER" id="PTHR47169">
    <property type="entry name" value="OS01G0541250 PROTEIN"/>
    <property type="match status" value="1"/>
</dbReference>
<protein>
    <submittedName>
        <fullName evidence="1">Uncharacterized protein</fullName>
    </submittedName>
</protein>
<dbReference type="EMBL" id="KI913974">
    <property type="protein sequence ID" value="ETV96933.1"/>
    <property type="molecule type" value="Genomic_DNA"/>
</dbReference>
<dbReference type="AlphaFoldDB" id="A0A024TSE8"/>
<gene>
    <name evidence="1" type="ORF">H310_09795</name>
</gene>
<proteinExistence type="predicted"/>
<dbReference type="GeneID" id="20086845"/>
<dbReference type="RefSeq" id="XP_008874179.1">
    <property type="nucleotide sequence ID" value="XM_008875957.1"/>
</dbReference>
<sequence>MSQASQEISSTKTVEVIQHLHHYLKAGKLVRGAFTRTGEEVIPYILAAFDELSNGKLESVFLTVQAVMRLVLEHGGNNYVMPHLKKAAMRRASLLMSNVSCPVSLLL</sequence>
<accession>A0A024TSE8</accession>
<name>A0A024TSE8_9STRA</name>
<evidence type="ECO:0000313" key="1">
    <source>
        <dbReference type="EMBL" id="ETV96933.1"/>
    </source>
</evidence>
<organism evidence="1">
    <name type="scientific">Aphanomyces invadans</name>
    <dbReference type="NCBI Taxonomy" id="157072"/>
    <lineage>
        <taxon>Eukaryota</taxon>
        <taxon>Sar</taxon>
        <taxon>Stramenopiles</taxon>
        <taxon>Oomycota</taxon>
        <taxon>Saprolegniomycetes</taxon>
        <taxon>Saprolegniales</taxon>
        <taxon>Verrucalvaceae</taxon>
        <taxon>Aphanomyces</taxon>
    </lineage>
</organism>
<reference evidence="1" key="1">
    <citation type="submission" date="2013-12" db="EMBL/GenBank/DDBJ databases">
        <title>The Genome Sequence of Aphanomyces invadans NJM9701.</title>
        <authorList>
            <consortium name="The Broad Institute Genomics Platform"/>
            <person name="Russ C."/>
            <person name="Tyler B."/>
            <person name="van West P."/>
            <person name="Dieguez-Uribeondo J."/>
            <person name="Young S.K."/>
            <person name="Zeng Q."/>
            <person name="Gargeya S."/>
            <person name="Fitzgerald M."/>
            <person name="Abouelleil A."/>
            <person name="Alvarado L."/>
            <person name="Chapman S.B."/>
            <person name="Gainer-Dewar J."/>
            <person name="Goldberg J."/>
            <person name="Griggs A."/>
            <person name="Gujja S."/>
            <person name="Hansen M."/>
            <person name="Howarth C."/>
            <person name="Imamovic A."/>
            <person name="Ireland A."/>
            <person name="Larimer J."/>
            <person name="McCowan C."/>
            <person name="Murphy C."/>
            <person name="Pearson M."/>
            <person name="Poon T.W."/>
            <person name="Priest M."/>
            <person name="Roberts A."/>
            <person name="Saif S."/>
            <person name="Shea T."/>
            <person name="Sykes S."/>
            <person name="Wortman J."/>
            <person name="Nusbaum C."/>
            <person name="Birren B."/>
        </authorList>
    </citation>
    <scope>NUCLEOTIDE SEQUENCE [LARGE SCALE GENOMIC DNA]</scope>
    <source>
        <strain evidence="1">NJM9701</strain>
    </source>
</reference>